<accession>A0AA37HWP8</accession>
<dbReference type="AlphaFoldDB" id="A0AA37HWP8"/>
<evidence type="ECO:0000313" key="4">
    <source>
        <dbReference type="Proteomes" id="UP001055108"/>
    </source>
</evidence>
<reference evidence="3" key="2">
    <citation type="submission" date="2021-08" db="EMBL/GenBank/DDBJ databases">
        <authorList>
            <person name="Tani A."/>
            <person name="Ola A."/>
            <person name="Ogura Y."/>
            <person name="Katsura K."/>
            <person name="Hayashi T."/>
        </authorList>
    </citation>
    <scope>NUCLEOTIDE SEQUENCE</scope>
    <source>
        <strain evidence="3">NBRC 103626</strain>
    </source>
</reference>
<evidence type="ECO:0000259" key="2">
    <source>
        <dbReference type="Pfam" id="PF07282"/>
    </source>
</evidence>
<proteinExistence type="predicted"/>
<gene>
    <name evidence="3" type="ORF">NBEOAGPD_5017</name>
</gene>
<dbReference type="EMBL" id="BPQM01000160">
    <property type="protein sequence ID" value="GJD81763.1"/>
    <property type="molecule type" value="Genomic_DNA"/>
</dbReference>
<dbReference type="GO" id="GO:0003677">
    <property type="term" value="F:DNA binding"/>
    <property type="evidence" value="ECO:0007669"/>
    <property type="project" value="UniProtKB-KW"/>
</dbReference>
<protein>
    <submittedName>
        <fullName evidence="3">IS200/IS605 family transposase ISSoc1</fullName>
    </submittedName>
</protein>
<evidence type="ECO:0000313" key="3">
    <source>
        <dbReference type="EMBL" id="GJD81763.1"/>
    </source>
</evidence>
<dbReference type="Pfam" id="PF07282">
    <property type="entry name" value="Cas12f1-like_TNB"/>
    <property type="match status" value="1"/>
</dbReference>
<dbReference type="Proteomes" id="UP001055108">
    <property type="component" value="Unassembled WGS sequence"/>
</dbReference>
<keyword evidence="1" id="KW-0238">DNA-binding</keyword>
<organism evidence="3 4">
    <name type="scientific">Methylobacterium gregans</name>
    <dbReference type="NCBI Taxonomy" id="374424"/>
    <lineage>
        <taxon>Bacteria</taxon>
        <taxon>Pseudomonadati</taxon>
        <taxon>Pseudomonadota</taxon>
        <taxon>Alphaproteobacteria</taxon>
        <taxon>Hyphomicrobiales</taxon>
        <taxon>Methylobacteriaceae</taxon>
        <taxon>Methylobacterium</taxon>
    </lineage>
</organism>
<dbReference type="NCBIfam" id="TIGR01766">
    <property type="entry name" value="IS200/IS605 family accessory protein TnpB-like domain"/>
    <property type="match status" value="1"/>
</dbReference>
<dbReference type="RefSeq" id="WP_238306990.1">
    <property type="nucleotide sequence ID" value="NZ_BPQM01000160.1"/>
</dbReference>
<comment type="caution">
    <text evidence="3">The sequence shown here is derived from an EMBL/GenBank/DDBJ whole genome shotgun (WGS) entry which is preliminary data.</text>
</comment>
<name>A0AA37HWP8_9HYPH</name>
<dbReference type="InterPro" id="IPR010095">
    <property type="entry name" value="Cas12f1-like_TNB"/>
</dbReference>
<evidence type="ECO:0000256" key="1">
    <source>
        <dbReference type="ARBA" id="ARBA00023125"/>
    </source>
</evidence>
<sequence length="382" mass="42615">MQILTVCCKLVPDPADRAALAVTVRAFAASCRTVVRETTDDLVNETRLRAQTYRLVRERYGLSANLAQQAIGRVAANRKAARANHGRVASYRDASVQYDERTFRMFDGEASLTLVGGRRRVSMSLGAHQRAQLARHAGARRIRSAQLVERRGRRTTSFYLNVQVEAACADPITPTDWIGGDMGRTDVLHTSTGQFWAGGHRKAVRERYQRVRRSLQRKASKGTRSTRRRCRAVLQRLSGRERRFHAAENHAISRRVVQDAAELRAGICIEDLAGIRLRTMVSRALRREHAGWGFHQLRGFLTYKAALVGVPLLAVDPAWTSQSCSICGCIGYRERKVFRCDACGHQADADRNAADNLRLMGMSVTHPRGPCCPLPKVIVQGS</sequence>
<keyword evidence="4" id="KW-1185">Reference proteome</keyword>
<reference evidence="3" key="1">
    <citation type="journal article" date="2016" name="Front. Microbiol.">
        <title>Genome Sequence of the Piezophilic, Mesophilic Sulfate-Reducing Bacterium Desulfovibrio indicus J2T.</title>
        <authorList>
            <person name="Cao J."/>
            <person name="Maignien L."/>
            <person name="Shao Z."/>
            <person name="Alain K."/>
            <person name="Jebbar M."/>
        </authorList>
    </citation>
    <scope>NUCLEOTIDE SEQUENCE</scope>
    <source>
        <strain evidence="3">NBRC 103626</strain>
    </source>
</reference>
<dbReference type="NCBIfam" id="NF040570">
    <property type="entry name" value="guided_TnpB"/>
    <property type="match status" value="1"/>
</dbReference>
<feature type="domain" description="Cas12f1-like TNB" evidence="2">
    <location>
        <begin position="294"/>
        <end position="357"/>
    </location>
</feature>